<dbReference type="SMART" id="SM00174">
    <property type="entry name" value="RHO"/>
    <property type="match status" value="1"/>
</dbReference>
<dbReference type="NCBIfam" id="TIGR00231">
    <property type="entry name" value="small_GTP"/>
    <property type="match status" value="1"/>
</dbReference>
<organism evidence="3 4">
    <name type="scientific">Mizuhopecten yessoensis</name>
    <name type="common">Japanese scallop</name>
    <name type="synonym">Patinopecten yessoensis</name>
    <dbReference type="NCBI Taxonomy" id="6573"/>
    <lineage>
        <taxon>Eukaryota</taxon>
        <taxon>Metazoa</taxon>
        <taxon>Spiralia</taxon>
        <taxon>Lophotrochozoa</taxon>
        <taxon>Mollusca</taxon>
        <taxon>Bivalvia</taxon>
        <taxon>Autobranchia</taxon>
        <taxon>Pteriomorphia</taxon>
        <taxon>Pectinida</taxon>
        <taxon>Pectinoidea</taxon>
        <taxon>Pectinidae</taxon>
        <taxon>Mizuhopecten</taxon>
    </lineage>
</organism>
<dbReference type="PRINTS" id="PR00449">
    <property type="entry name" value="RASTRNSFRMNG"/>
</dbReference>
<dbReference type="InterPro" id="IPR005225">
    <property type="entry name" value="Small_GTP-bd"/>
</dbReference>
<dbReference type="FunFam" id="3.40.50.300:FF:001447">
    <property type="entry name" value="Ras-related protein Rab-1B"/>
    <property type="match status" value="1"/>
</dbReference>
<dbReference type="STRING" id="6573.A0A210QEX4"/>
<dbReference type="SMART" id="SM00175">
    <property type="entry name" value="RAB"/>
    <property type="match status" value="1"/>
</dbReference>
<dbReference type="OrthoDB" id="1436450at2759"/>
<gene>
    <name evidence="3" type="ORF">KP79_PYT22613</name>
</gene>
<evidence type="ECO:0000256" key="1">
    <source>
        <dbReference type="ARBA" id="ARBA00022741"/>
    </source>
</evidence>
<sequence>MPQPRPKSHARDVKIAVIGNNTVGKTSLSMRYIYGDFHPGYFHTRGGDIYLKQIKVLDQLVNLKLIDTAGHAYQRSLIGPLYKDADGVIIQYDVTNEKTFNALADWIIAARDQKCREVVLVGNKMDLCQSDQQEQVTKDLNLIADNHNLRCYLVSAKTGLNVNRPFNRLIREVLQRQAAESTEATSLQLSQPKETQPTGCLDCILS</sequence>
<dbReference type="PROSITE" id="PS51419">
    <property type="entry name" value="RAB"/>
    <property type="match status" value="1"/>
</dbReference>
<dbReference type="GO" id="GO:0005525">
    <property type="term" value="F:GTP binding"/>
    <property type="evidence" value="ECO:0007669"/>
    <property type="project" value="UniProtKB-KW"/>
</dbReference>
<evidence type="ECO:0000313" key="4">
    <source>
        <dbReference type="Proteomes" id="UP000242188"/>
    </source>
</evidence>
<reference evidence="3 4" key="1">
    <citation type="journal article" date="2017" name="Nat. Ecol. Evol.">
        <title>Scallop genome provides insights into evolution of bilaterian karyotype and development.</title>
        <authorList>
            <person name="Wang S."/>
            <person name="Zhang J."/>
            <person name="Jiao W."/>
            <person name="Li J."/>
            <person name="Xun X."/>
            <person name="Sun Y."/>
            <person name="Guo X."/>
            <person name="Huan P."/>
            <person name="Dong B."/>
            <person name="Zhang L."/>
            <person name="Hu X."/>
            <person name="Sun X."/>
            <person name="Wang J."/>
            <person name="Zhao C."/>
            <person name="Wang Y."/>
            <person name="Wang D."/>
            <person name="Huang X."/>
            <person name="Wang R."/>
            <person name="Lv J."/>
            <person name="Li Y."/>
            <person name="Zhang Z."/>
            <person name="Liu B."/>
            <person name="Lu W."/>
            <person name="Hui Y."/>
            <person name="Liang J."/>
            <person name="Zhou Z."/>
            <person name="Hou R."/>
            <person name="Li X."/>
            <person name="Liu Y."/>
            <person name="Li H."/>
            <person name="Ning X."/>
            <person name="Lin Y."/>
            <person name="Zhao L."/>
            <person name="Xing Q."/>
            <person name="Dou J."/>
            <person name="Li Y."/>
            <person name="Mao J."/>
            <person name="Guo H."/>
            <person name="Dou H."/>
            <person name="Li T."/>
            <person name="Mu C."/>
            <person name="Jiang W."/>
            <person name="Fu Q."/>
            <person name="Fu X."/>
            <person name="Miao Y."/>
            <person name="Liu J."/>
            <person name="Yu Q."/>
            <person name="Li R."/>
            <person name="Liao H."/>
            <person name="Li X."/>
            <person name="Kong Y."/>
            <person name="Jiang Z."/>
            <person name="Chourrout D."/>
            <person name="Li R."/>
            <person name="Bao Z."/>
        </authorList>
    </citation>
    <scope>NUCLEOTIDE SEQUENCE [LARGE SCALE GENOMIC DNA]</scope>
    <source>
        <strain evidence="3 4">PY_sf001</strain>
    </source>
</reference>
<dbReference type="Proteomes" id="UP000242188">
    <property type="component" value="Unassembled WGS sequence"/>
</dbReference>
<evidence type="ECO:0000313" key="3">
    <source>
        <dbReference type="EMBL" id="OWF47327.1"/>
    </source>
</evidence>
<keyword evidence="1" id="KW-0547">Nucleotide-binding</keyword>
<dbReference type="Pfam" id="PF00071">
    <property type="entry name" value="Ras"/>
    <property type="match status" value="1"/>
</dbReference>
<dbReference type="CDD" id="cd00154">
    <property type="entry name" value="Rab"/>
    <property type="match status" value="1"/>
</dbReference>
<dbReference type="InterPro" id="IPR050227">
    <property type="entry name" value="Rab"/>
</dbReference>
<dbReference type="SMART" id="SM00173">
    <property type="entry name" value="RAS"/>
    <property type="match status" value="1"/>
</dbReference>
<dbReference type="InterPro" id="IPR027417">
    <property type="entry name" value="P-loop_NTPase"/>
</dbReference>
<proteinExistence type="predicted"/>
<name>A0A210QEX4_MIZYE</name>
<dbReference type="EMBL" id="NEDP02003952">
    <property type="protein sequence ID" value="OWF47327.1"/>
    <property type="molecule type" value="Genomic_DNA"/>
</dbReference>
<dbReference type="PANTHER" id="PTHR47977">
    <property type="entry name" value="RAS-RELATED PROTEIN RAB"/>
    <property type="match status" value="1"/>
</dbReference>
<protein>
    <submittedName>
        <fullName evidence="3">Ras-related protein Rab-3A</fullName>
    </submittedName>
</protein>
<dbReference type="AlphaFoldDB" id="A0A210QEX4"/>
<dbReference type="Gene3D" id="3.40.50.300">
    <property type="entry name" value="P-loop containing nucleotide triphosphate hydrolases"/>
    <property type="match status" value="1"/>
</dbReference>
<dbReference type="InterPro" id="IPR001806">
    <property type="entry name" value="Small_GTPase"/>
</dbReference>
<dbReference type="PROSITE" id="PS51421">
    <property type="entry name" value="RAS"/>
    <property type="match status" value="1"/>
</dbReference>
<dbReference type="GO" id="GO:0003924">
    <property type="term" value="F:GTPase activity"/>
    <property type="evidence" value="ECO:0007669"/>
    <property type="project" value="InterPro"/>
</dbReference>
<dbReference type="SUPFAM" id="SSF52540">
    <property type="entry name" value="P-loop containing nucleoside triphosphate hydrolases"/>
    <property type="match status" value="1"/>
</dbReference>
<keyword evidence="4" id="KW-1185">Reference proteome</keyword>
<comment type="caution">
    <text evidence="3">The sequence shown here is derived from an EMBL/GenBank/DDBJ whole genome shotgun (WGS) entry which is preliminary data.</text>
</comment>
<evidence type="ECO:0000256" key="2">
    <source>
        <dbReference type="ARBA" id="ARBA00023134"/>
    </source>
</evidence>
<keyword evidence="2" id="KW-0342">GTP-binding</keyword>
<accession>A0A210QEX4</accession>